<proteinExistence type="predicted"/>
<reference evidence="2 3" key="1">
    <citation type="submission" date="2014-05" db="EMBL/GenBank/DDBJ databases">
        <title>Draft genome sequence of a rare smut relative, Tilletiaria anomala UBC 951.</title>
        <authorList>
            <consortium name="DOE Joint Genome Institute"/>
            <person name="Toome M."/>
            <person name="Kuo A."/>
            <person name="Henrissat B."/>
            <person name="Lipzen A."/>
            <person name="Tritt A."/>
            <person name="Yoshinaga Y."/>
            <person name="Zane M."/>
            <person name="Barry K."/>
            <person name="Grigoriev I.V."/>
            <person name="Spatafora J.W."/>
            <person name="Aimea M.C."/>
        </authorList>
    </citation>
    <scope>NUCLEOTIDE SEQUENCE [LARGE SCALE GENOMIC DNA]</scope>
    <source>
        <strain evidence="2 3">UBC 951</strain>
    </source>
</reference>
<dbReference type="Gene3D" id="1.25.40.820">
    <property type="match status" value="1"/>
</dbReference>
<name>A0A066VSS2_TILAU</name>
<sequence length="324" mass="35590">MDSNKPRYRISLRERSIKRNTDDDPGGRNAFCSDECWKRAEWVRRWVLSDDLAASTSKGKAKERDANSFRGEDRTVLESGRFEKRWTEEQWHEIELLEDMDVGQLNILMGEGDEEDEGRSDVGALMGSLLNGHYTKPSASETAAMIDSLVIHERSPGKPPERAGAPAPSPVSHASISHGGSAKPTTKTPSKWTTDAPSLQSPHTQVRGGIGLNDLMGGYVGTSTSSSLVRDIQAISRRGQALANATSKASHGQLQYESDMDGSDDNGVPDEAEQGLDEAKERERAEIARLMDEALGIRDAERDSGVLNGDIGLAELRNEWKWRS</sequence>
<feature type="compositionally biased region" description="Polar residues" evidence="1">
    <location>
        <begin position="244"/>
        <end position="256"/>
    </location>
</feature>
<dbReference type="GeneID" id="25261519"/>
<dbReference type="AlphaFoldDB" id="A0A066VSS2"/>
<dbReference type="RefSeq" id="XP_013242785.1">
    <property type="nucleotide sequence ID" value="XM_013387331.1"/>
</dbReference>
<feature type="compositionally biased region" description="Basic and acidic residues" evidence="1">
    <location>
        <begin position="11"/>
        <end position="26"/>
    </location>
</feature>
<dbReference type="Proteomes" id="UP000027361">
    <property type="component" value="Unassembled WGS sequence"/>
</dbReference>
<protein>
    <submittedName>
        <fullName evidence="2">Uncharacterized protein</fullName>
    </submittedName>
</protein>
<evidence type="ECO:0000313" key="2">
    <source>
        <dbReference type="EMBL" id="KDN44511.1"/>
    </source>
</evidence>
<dbReference type="STRING" id="1037660.A0A066VSS2"/>
<dbReference type="InterPro" id="IPR038534">
    <property type="entry name" value="Rtr1/RPAP2_sf"/>
</dbReference>
<feature type="region of interest" description="Disordered" evidence="1">
    <location>
        <begin position="153"/>
        <end position="204"/>
    </location>
</feature>
<keyword evidence="3" id="KW-1185">Reference proteome</keyword>
<dbReference type="EMBL" id="JMSN01000051">
    <property type="protein sequence ID" value="KDN44511.1"/>
    <property type="molecule type" value="Genomic_DNA"/>
</dbReference>
<accession>A0A066VSS2</accession>
<dbReference type="HOGENOM" id="CLU_858378_0_0_1"/>
<organism evidence="2 3">
    <name type="scientific">Tilletiaria anomala (strain ATCC 24038 / CBS 436.72 / UBC 951)</name>
    <dbReference type="NCBI Taxonomy" id="1037660"/>
    <lineage>
        <taxon>Eukaryota</taxon>
        <taxon>Fungi</taxon>
        <taxon>Dikarya</taxon>
        <taxon>Basidiomycota</taxon>
        <taxon>Ustilaginomycotina</taxon>
        <taxon>Exobasidiomycetes</taxon>
        <taxon>Georgefischeriales</taxon>
        <taxon>Tilletiariaceae</taxon>
        <taxon>Tilletiaria</taxon>
    </lineage>
</organism>
<dbReference type="OrthoDB" id="2590500at2759"/>
<evidence type="ECO:0000256" key="1">
    <source>
        <dbReference type="SAM" id="MobiDB-lite"/>
    </source>
</evidence>
<gene>
    <name evidence="2" type="ORF">K437DRAFT_137715</name>
</gene>
<feature type="region of interest" description="Disordered" evidence="1">
    <location>
        <begin position="244"/>
        <end position="280"/>
    </location>
</feature>
<evidence type="ECO:0000313" key="3">
    <source>
        <dbReference type="Proteomes" id="UP000027361"/>
    </source>
</evidence>
<feature type="compositionally biased region" description="Basic residues" evidence="1">
    <location>
        <begin position="1"/>
        <end position="10"/>
    </location>
</feature>
<feature type="compositionally biased region" description="Low complexity" evidence="1">
    <location>
        <begin position="183"/>
        <end position="194"/>
    </location>
</feature>
<dbReference type="InParanoid" id="A0A066VSS2"/>
<comment type="caution">
    <text evidence="2">The sequence shown here is derived from an EMBL/GenBank/DDBJ whole genome shotgun (WGS) entry which is preliminary data.</text>
</comment>
<feature type="compositionally biased region" description="Polar residues" evidence="1">
    <location>
        <begin position="195"/>
        <end position="204"/>
    </location>
</feature>
<feature type="compositionally biased region" description="Acidic residues" evidence="1">
    <location>
        <begin position="258"/>
        <end position="276"/>
    </location>
</feature>
<feature type="region of interest" description="Disordered" evidence="1">
    <location>
        <begin position="1"/>
        <end position="30"/>
    </location>
</feature>